<evidence type="ECO:0000259" key="2">
    <source>
        <dbReference type="Pfam" id="PF00561"/>
    </source>
</evidence>
<evidence type="ECO:0000313" key="3">
    <source>
        <dbReference type="EMBL" id="VAW23442.1"/>
    </source>
</evidence>
<dbReference type="InterPro" id="IPR050266">
    <property type="entry name" value="AB_hydrolase_sf"/>
</dbReference>
<dbReference type="GO" id="GO:0016787">
    <property type="term" value="F:hydrolase activity"/>
    <property type="evidence" value="ECO:0007669"/>
    <property type="project" value="UniProtKB-KW"/>
</dbReference>
<dbReference type="GO" id="GO:0016020">
    <property type="term" value="C:membrane"/>
    <property type="evidence" value="ECO:0007669"/>
    <property type="project" value="TreeGrafter"/>
</dbReference>
<dbReference type="PANTHER" id="PTHR43798">
    <property type="entry name" value="MONOACYLGLYCEROL LIPASE"/>
    <property type="match status" value="1"/>
</dbReference>
<dbReference type="Pfam" id="PF00561">
    <property type="entry name" value="Abhydrolase_1"/>
    <property type="match status" value="1"/>
</dbReference>
<reference evidence="3" key="1">
    <citation type="submission" date="2018-06" db="EMBL/GenBank/DDBJ databases">
        <authorList>
            <person name="Zhirakovskaya E."/>
        </authorList>
    </citation>
    <scope>NUCLEOTIDE SEQUENCE</scope>
</reference>
<keyword evidence="1" id="KW-0378">Hydrolase</keyword>
<evidence type="ECO:0000256" key="1">
    <source>
        <dbReference type="ARBA" id="ARBA00022801"/>
    </source>
</evidence>
<dbReference type="PRINTS" id="PR00111">
    <property type="entry name" value="ABHYDROLASE"/>
</dbReference>
<proteinExistence type="predicted"/>
<dbReference type="PRINTS" id="PR00412">
    <property type="entry name" value="EPOXHYDRLASE"/>
</dbReference>
<protein>
    <recommendedName>
        <fullName evidence="2">AB hydrolase-1 domain-containing protein</fullName>
    </recommendedName>
</protein>
<feature type="domain" description="AB hydrolase-1" evidence="2">
    <location>
        <begin position="39"/>
        <end position="147"/>
    </location>
</feature>
<dbReference type="InterPro" id="IPR000073">
    <property type="entry name" value="AB_hydrolase_1"/>
</dbReference>
<name>A0A3B0UAD7_9ZZZZ</name>
<dbReference type="SUPFAM" id="SSF53474">
    <property type="entry name" value="alpha/beta-Hydrolases"/>
    <property type="match status" value="1"/>
</dbReference>
<dbReference type="InterPro" id="IPR000639">
    <property type="entry name" value="Epox_hydrolase-like"/>
</dbReference>
<dbReference type="AlphaFoldDB" id="A0A3B0UAD7"/>
<sequence>MRSVQYLTLPLPELPRAHYVARGYYTAAYFSVGPKDGRPLVLCHGLAANGLQFVDDAHFFADLGFRVIVPDLRGHGRSKMPERKLRRKEDFSIENMAGDLMAILDAERVEHVNWVGNSLGAVLAVKIMGDKPDMIGRLVCFGTSFPMEVSPVSFAIMLVLSRLVRRDHLNRIGAGISSKNPEARAIIYAMLKQADRQTIVRQARHLQNLDFIDTEIDFEGNMLLLQRAGGKNNDQALGPVLGIMDPNGQFFIRDIKDIGHFANLDQPQIIRKIILDYVGSRTGRQPGSPEL</sequence>
<organism evidence="3">
    <name type="scientific">hydrothermal vent metagenome</name>
    <dbReference type="NCBI Taxonomy" id="652676"/>
    <lineage>
        <taxon>unclassified sequences</taxon>
        <taxon>metagenomes</taxon>
        <taxon>ecological metagenomes</taxon>
    </lineage>
</organism>
<dbReference type="PANTHER" id="PTHR43798:SF31">
    <property type="entry name" value="AB HYDROLASE SUPERFAMILY PROTEIN YCLE"/>
    <property type="match status" value="1"/>
</dbReference>
<gene>
    <name evidence="3" type="ORF">MNBD_ALPHA12-2274</name>
</gene>
<dbReference type="Gene3D" id="3.40.50.1820">
    <property type="entry name" value="alpha/beta hydrolase"/>
    <property type="match status" value="1"/>
</dbReference>
<dbReference type="InterPro" id="IPR029058">
    <property type="entry name" value="AB_hydrolase_fold"/>
</dbReference>
<accession>A0A3B0UAD7</accession>
<dbReference type="EMBL" id="UOEO01000236">
    <property type="protein sequence ID" value="VAW23442.1"/>
    <property type="molecule type" value="Genomic_DNA"/>
</dbReference>